<dbReference type="KEGG" id="ahm:TL08_00525"/>
<accession>A0AAC9HKF6</accession>
<gene>
    <name evidence="1" type="ORF">TL08_00525</name>
</gene>
<evidence type="ECO:0000313" key="1">
    <source>
        <dbReference type="EMBL" id="AOS60953.1"/>
    </source>
</evidence>
<dbReference type="EMBL" id="CP014859">
    <property type="protein sequence ID" value="AOS60953.1"/>
    <property type="molecule type" value="Genomic_DNA"/>
</dbReference>
<dbReference type="Proteomes" id="UP000095210">
    <property type="component" value="Chromosome"/>
</dbReference>
<sequence length="94" mass="10723">MSEQYYGNGGSDAQLDRYIEAFRAEYPGAKVQKLNFWYPESDGFEMRYDGYDCTVHVENAGEGIYRYSGRVKLESISAKSAALDDVDERPMPFV</sequence>
<organism evidence="1 2">
    <name type="scientific">Actinoalloteichus hymeniacidonis</name>
    <dbReference type="NCBI Taxonomy" id="340345"/>
    <lineage>
        <taxon>Bacteria</taxon>
        <taxon>Bacillati</taxon>
        <taxon>Actinomycetota</taxon>
        <taxon>Actinomycetes</taxon>
        <taxon>Pseudonocardiales</taxon>
        <taxon>Pseudonocardiaceae</taxon>
        <taxon>Actinoalloteichus</taxon>
    </lineage>
</organism>
<protein>
    <submittedName>
        <fullName evidence="1">Uncharacterized protein</fullName>
    </submittedName>
</protein>
<evidence type="ECO:0000313" key="2">
    <source>
        <dbReference type="Proteomes" id="UP000095210"/>
    </source>
</evidence>
<dbReference type="AlphaFoldDB" id="A0AAC9HKF6"/>
<reference evidence="2" key="1">
    <citation type="submission" date="2016-03" db="EMBL/GenBank/DDBJ databases">
        <title>Complete genome sequence of the type strain Actinoalloteichus hymeniacidonis DSM 45092.</title>
        <authorList>
            <person name="Schaffert L."/>
            <person name="Albersmeier A."/>
            <person name="Winkler A."/>
            <person name="Kalinowski J."/>
            <person name="Zotchev S."/>
            <person name="Ruckert C."/>
        </authorList>
    </citation>
    <scope>NUCLEOTIDE SEQUENCE [LARGE SCALE GENOMIC DNA]</scope>
    <source>
        <strain evidence="2">HPA177(T) (DSM 45092(T))</strain>
    </source>
</reference>
<name>A0AAC9HKF6_9PSEU</name>
<proteinExistence type="predicted"/>
<keyword evidence="2" id="KW-1185">Reference proteome</keyword>